<proteinExistence type="predicted"/>
<dbReference type="AlphaFoldDB" id="A0A498R5K4"/>
<sequence length="80" mass="9460">MAIWHIDMDAKDFVHYRKRLINRGFIPTNYFSVNGFNIVKMRKLAIAGKVDALRCVVGKSVRWYYREDQAELARLRGELQ</sequence>
<evidence type="ECO:0000313" key="1">
    <source>
        <dbReference type="EMBL" id="VBB06734.1"/>
    </source>
</evidence>
<gene>
    <name evidence="1" type="ORF">LUCI_1970</name>
</gene>
<dbReference type="EMBL" id="UPPP01000067">
    <property type="protein sequence ID" value="VBB06734.1"/>
    <property type="molecule type" value="Genomic_DNA"/>
</dbReference>
<dbReference type="RefSeq" id="WP_122627683.1">
    <property type="nucleotide sequence ID" value="NZ_UPPP01000067.1"/>
</dbReference>
<dbReference type="Proteomes" id="UP000277811">
    <property type="component" value="Unassembled WGS sequence"/>
</dbReference>
<accession>A0A498R5K4</accession>
<organism evidence="1 2">
    <name type="scientific">Lucifera butyrica</name>
    <dbReference type="NCBI Taxonomy" id="1351585"/>
    <lineage>
        <taxon>Bacteria</taxon>
        <taxon>Bacillati</taxon>
        <taxon>Bacillota</taxon>
        <taxon>Negativicutes</taxon>
        <taxon>Veillonellales</taxon>
        <taxon>Veillonellaceae</taxon>
        <taxon>Lucifera</taxon>
    </lineage>
</organism>
<keyword evidence="2" id="KW-1185">Reference proteome</keyword>
<dbReference type="OrthoDB" id="1634024at2"/>
<reference evidence="1 2" key="1">
    <citation type="submission" date="2018-06" db="EMBL/GenBank/DDBJ databases">
        <authorList>
            <person name="Strepis N."/>
        </authorList>
    </citation>
    <scope>NUCLEOTIDE SEQUENCE [LARGE SCALE GENOMIC DNA]</scope>
    <source>
        <strain evidence="1">LUCI</strain>
    </source>
</reference>
<evidence type="ECO:0000313" key="2">
    <source>
        <dbReference type="Proteomes" id="UP000277811"/>
    </source>
</evidence>
<name>A0A498R5K4_9FIRM</name>
<protein>
    <submittedName>
        <fullName evidence="1">Uncharacterized protein</fullName>
    </submittedName>
</protein>